<evidence type="ECO:0000259" key="2">
    <source>
        <dbReference type="PROSITE" id="PS51782"/>
    </source>
</evidence>
<dbReference type="CDD" id="cd05379">
    <property type="entry name" value="CAP_bacterial"/>
    <property type="match status" value="1"/>
</dbReference>
<dbReference type="PANTHER" id="PTHR31157">
    <property type="entry name" value="SCP DOMAIN-CONTAINING PROTEIN"/>
    <property type="match status" value="1"/>
</dbReference>
<dbReference type="SUPFAM" id="SSF54106">
    <property type="entry name" value="LysM domain"/>
    <property type="match status" value="1"/>
</dbReference>
<dbReference type="NCBIfam" id="TIGR02899">
    <property type="entry name" value="spore_safA"/>
    <property type="match status" value="1"/>
</dbReference>
<feature type="domain" description="LysM" evidence="2">
    <location>
        <begin position="26"/>
        <end position="71"/>
    </location>
</feature>
<dbReference type="InterPro" id="IPR014258">
    <property type="entry name" value="CAP_domain_YkwD-like"/>
</dbReference>
<evidence type="ECO:0000313" key="3">
    <source>
        <dbReference type="EMBL" id="MBL4938030.1"/>
    </source>
</evidence>
<dbReference type="SUPFAM" id="SSF55797">
    <property type="entry name" value="PR-1-like"/>
    <property type="match status" value="1"/>
</dbReference>
<keyword evidence="4" id="KW-1185">Reference proteome</keyword>
<name>A0ABS1TFB1_9CLOT</name>
<dbReference type="InterPro" id="IPR014248">
    <property type="entry name" value="Spore_coat_assembly_SafA"/>
</dbReference>
<dbReference type="PANTHER" id="PTHR31157:SF1">
    <property type="entry name" value="SCP DOMAIN-CONTAINING PROTEIN"/>
    <property type="match status" value="1"/>
</dbReference>
<dbReference type="Gene3D" id="3.40.33.10">
    <property type="entry name" value="CAP"/>
    <property type="match status" value="1"/>
</dbReference>
<feature type="chain" id="PRO_5047407700" evidence="1">
    <location>
        <begin position="24"/>
        <end position="204"/>
    </location>
</feature>
<dbReference type="Gene3D" id="3.10.350.10">
    <property type="entry name" value="LysM domain"/>
    <property type="match status" value="1"/>
</dbReference>
<evidence type="ECO:0000313" key="4">
    <source>
        <dbReference type="Proteomes" id="UP000632377"/>
    </source>
</evidence>
<dbReference type="Pfam" id="PF00188">
    <property type="entry name" value="CAP"/>
    <property type="match status" value="1"/>
</dbReference>
<keyword evidence="1" id="KW-0732">Signal</keyword>
<dbReference type="Pfam" id="PF01476">
    <property type="entry name" value="LysM"/>
    <property type="match status" value="1"/>
</dbReference>
<reference evidence="3 4" key="1">
    <citation type="submission" date="2021-01" db="EMBL/GenBank/DDBJ databases">
        <title>Genome public.</title>
        <authorList>
            <person name="Liu C."/>
            <person name="Sun Q."/>
        </authorList>
    </citation>
    <scope>NUCLEOTIDE SEQUENCE [LARGE SCALE GENOMIC DNA]</scope>
    <source>
        <strain evidence="3 4">YIM B02515</strain>
    </source>
</reference>
<dbReference type="PROSITE" id="PS51782">
    <property type="entry name" value="LYSM"/>
    <property type="match status" value="1"/>
</dbReference>
<dbReference type="SMART" id="SM00257">
    <property type="entry name" value="LysM"/>
    <property type="match status" value="1"/>
</dbReference>
<evidence type="ECO:0000256" key="1">
    <source>
        <dbReference type="SAM" id="SignalP"/>
    </source>
</evidence>
<dbReference type="Proteomes" id="UP000632377">
    <property type="component" value="Unassembled WGS sequence"/>
</dbReference>
<protein>
    <submittedName>
        <fullName evidence="3">SafA/ExsA family spore coat assembly protein</fullName>
    </submittedName>
</protein>
<dbReference type="EMBL" id="JAESWC010000018">
    <property type="protein sequence ID" value="MBL4938030.1"/>
    <property type="molecule type" value="Genomic_DNA"/>
</dbReference>
<dbReference type="InterPro" id="IPR035940">
    <property type="entry name" value="CAP_sf"/>
</dbReference>
<sequence>MKKIYTMLFSLFLVLCAKNAVHAQQITYTVQPGDSLWKIAVKYEIGVSEIINANPQIPNPNMIMVGQKINVPNIADIKALENEVIRLVNIERGKQGLAPVAGNWQLSRVARYKSTDMRDKNYFSHYSPTYGDPFKMMHDFGITFYAAGENIAMGQRTPQAVMTAWMNSQGHRANILNPQYNEIGVGVAKTQNGTIYWTQEFIKR</sequence>
<comment type="caution">
    <text evidence="3">The sequence shown here is derived from an EMBL/GenBank/DDBJ whole genome shotgun (WGS) entry which is preliminary data.</text>
</comment>
<proteinExistence type="predicted"/>
<dbReference type="InterPro" id="IPR018392">
    <property type="entry name" value="LysM"/>
</dbReference>
<gene>
    <name evidence="3" type="primary">safA</name>
    <name evidence="3" type="ORF">JK636_20165</name>
</gene>
<dbReference type="InterPro" id="IPR036779">
    <property type="entry name" value="LysM_dom_sf"/>
</dbReference>
<dbReference type="NCBIfam" id="TIGR02909">
    <property type="entry name" value="spore_YkwD"/>
    <property type="match status" value="1"/>
</dbReference>
<organism evidence="3 4">
    <name type="scientific">Clostridium rhizosphaerae</name>
    <dbReference type="NCBI Taxonomy" id="2803861"/>
    <lineage>
        <taxon>Bacteria</taxon>
        <taxon>Bacillati</taxon>
        <taxon>Bacillota</taxon>
        <taxon>Clostridia</taxon>
        <taxon>Eubacteriales</taxon>
        <taxon>Clostridiaceae</taxon>
        <taxon>Clostridium</taxon>
    </lineage>
</organism>
<dbReference type="InterPro" id="IPR014044">
    <property type="entry name" value="CAP_dom"/>
</dbReference>
<dbReference type="RefSeq" id="WP_202750769.1">
    <property type="nucleotide sequence ID" value="NZ_JAESWC010000018.1"/>
</dbReference>
<dbReference type="CDD" id="cd00118">
    <property type="entry name" value="LysM"/>
    <property type="match status" value="1"/>
</dbReference>
<accession>A0ABS1TFB1</accession>
<feature type="signal peptide" evidence="1">
    <location>
        <begin position="1"/>
        <end position="23"/>
    </location>
</feature>